<dbReference type="OrthoDB" id="1193027at2759"/>
<evidence type="ECO:0000313" key="3">
    <source>
        <dbReference type="Proteomes" id="UP000799753"/>
    </source>
</evidence>
<organism evidence="2 3">
    <name type="scientific">Massarina eburnea CBS 473.64</name>
    <dbReference type="NCBI Taxonomy" id="1395130"/>
    <lineage>
        <taxon>Eukaryota</taxon>
        <taxon>Fungi</taxon>
        <taxon>Dikarya</taxon>
        <taxon>Ascomycota</taxon>
        <taxon>Pezizomycotina</taxon>
        <taxon>Dothideomycetes</taxon>
        <taxon>Pleosporomycetidae</taxon>
        <taxon>Pleosporales</taxon>
        <taxon>Massarineae</taxon>
        <taxon>Massarinaceae</taxon>
        <taxon>Massarina</taxon>
    </lineage>
</organism>
<evidence type="ECO:0000313" key="2">
    <source>
        <dbReference type="EMBL" id="KAF2644602.1"/>
    </source>
</evidence>
<sequence>MGLKRTTIVLFWTWSTVFAANTLQFVNNCPYGLYFWDVGPELMVEDDSNALYVPPNGGTVIHALDV</sequence>
<feature type="non-terminal residue" evidence="2">
    <location>
        <position position="66"/>
    </location>
</feature>
<reference evidence="2" key="1">
    <citation type="journal article" date="2020" name="Stud. Mycol.">
        <title>101 Dothideomycetes genomes: a test case for predicting lifestyles and emergence of pathogens.</title>
        <authorList>
            <person name="Haridas S."/>
            <person name="Albert R."/>
            <person name="Binder M."/>
            <person name="Bloem J."/>
            <person name="Labutti K."/>
            <person name="Salamov A."/>
            <person name="Andreopoulos B."/>
            <person name="Baker S."/>
            <person name="Barry K."/>
            <person name="Bills G."/>
            <person name="Bluhm B."/>
            <person name="Cannon C."/>
            <person name="Castanera R."/>
            <person name="Culley D."/>
            <person name="Daum C."/>
            <person name="Ezra D."/>
            <person name="Gonzalez J."/>
            <person name="Henrissat B."/>
            <person name="Kuo A."/>
            <person name="Liang C."/>
            <person name="Lipzen A."/>
            <person name="Lutzoni F."/>
            <person name="Magnuson J."/>
            <person name="Mondo S."/>
            <person name="Nolan M."/>
            <person name="Ohm R."/>
            <person name="Pangilinan J."/>
            <person name="Park H.-J."/>
            <person name="Ramirez L."/>
            <person name="Alfaro M."/>
            <person name="Sun H."/>
            <person name="Tritt A."/>
            <person name="Yoshinaga Y."/>
            <person name="Zwiers L.-H."/>
            <person name="Turgeon B."/>
            <person name="Goodwin S."/>
            <person name="Spatafora J."/>
            <person name="Crous P."/>
            <person name="Grigoriev I."/>
        </authorList>
    </citation>
    <scope>NUCLEOTIDE SEQUENCE</scope>
    <source>
        <strain evidence="2">CBS 473.64</strain>
    </source>
</reference>
<protein>
    <submittedName>
        <fullName evidence="2">Uncharacterized protein</fullName>
    </submittedName>
</protein>
<feature type="signal peptide" evidence="1">
    <location>
        <begin position="1"/>
        <end position="19"/>
    </location>
</feature>
<name>A0A6A6SBH3_9PLEO</name>
<dbReference type="AlphaFoldDB" id="A0A6A6SBH3"/>
<accession>A0A6A6SBH3</accession>
<keyword evidence="3" id="KW-1185">Reference proteome</keyword>
<feature type="chain" id="PRO_5025456756" evidence="1">
    <location>
        <begin position="20"/>
        <end position="66"/>
    </location>
</feature>
<dbReference type="Proteomes" id="UP000799753">
    <property type="component" value="Unassembled WGS sequence"/>
</dbReference>
<dbReference type="EMBL" id="MU006778">
    <property type="protein sequence ID" value="KAF2644602.1"/>
    <property type="molecule type" value="Genomic_DNA"/>
</dbReference>
<keyword evidence="1" id="KW-0732">Signal</keyword>
<proteinExistence type="predicted"/>
<evidence type="ECO:0000256" key="1">
    <source>
        <dbReference type="SAM" id="SignalP"/>
    </source>
</evidence>
<gene>
    <name evidence="2" type="ORF">P280DRAFT_465906</name>
</gene>